<dbReference type="EMBL" id="VAUV01000009">
    <property type="protein sequence ID" value="TLD70286.1"/>
    <property type="molecule type" value="Genomic_DNA"/>
</dbReference>
<evidence type="ECO:0000259" key="10">
    <source>
        <dbReference type="Pfam" id="PF06762"/>
    </source>
</evidence>
<accession>A0A5R8KDA3</accession>
<evidence type="ECO:0000256" key="1">
    <source>
        <dbReference type="ARBA" id="ARBA00004477"/>
    </source>
</evidence>
<sequence>MAGVEGCMFVSYGIAGRLFPRVVALTFLIAFASWGMQFEGLTGERGLMPAGTFLENARAYADREGISAVWRFPTLLWWQSGDLWVKGLCIVGCGLALMVMAGFWQAPLLALMWVGYLSLVTTGDVFMSFQWDVLLLEAGLIAVMAGCWRWRVRDWMPSRWLMLLPQMLLVKLMFLSGWAKLASADAVWADWTALVYHYETQPLPTWLGWWAHQLPEGVHWWCCGLMFGIELVLPVVLLGVLGVEAVWGKSTRVLRGIKKGSALSMVLLMGMIALTGNYTFFNLLTAGLALTVLDDGCWPRRWRRDGAPMKREVMWRRIGQGLVVAWMLGLSLWVTLERVVWKSGNVSALSRSLAPFASVNTYGLFATMTKDRHEIVMEVSDDGIFWQALEWRWKPGDLGRAPGFVAPHQPRLDWQMWFAALHPGFVPERDMNSGRIAWFGQLLVAIVERRALVMDFFEEPPIPLESIRHVRARFYRYEFTTREQRRETGDWWTRSYVGLYSDSFSVE</sequence>
<keyword evidence="5 9" id="KW-1133">Transmembrane helix</keyword>
<evidence type="ECO:0000256" key="2">
    <source>
        <dbReference type="ARBA" id="ARBA00005512"/>
    </source>
</evidence>
<dbReference type="PANTHER" id="PTHR14463:SF5">
    <property type="entry name" value="LIPASE MATURATION FACTOR 2"/>
    <property type="match status" value="1"/>
</dbReference>
<keyword evidence="3 9" id="KW-0812">Transmembrane</keyword>
<evidence type="ECO:0000256" key="6">
    <source>
        <dbReference type="ARBA" id="ARBA00023136"/>
    </source>
</evidence>
<dbReference type="Proteomes" id="UP000306196">
    <property type="component" value="Unassembled WGS sequence"/>
</dbReference>
<feature type="transmembrane region" description="Helical" evidence="9">
    <location>
        <begin position="83"/>
        <end position="105"/>
    </location>
</feature>
<feature type="transmembrane region" description="Helical" evidence="9">
    <location>
        <begin position="160"/>
        <end position="179"/>
    </location>
</feature>
<evidence type="ECO:0000256" key="9">
    <source>
        <dbReference type="SAM" id="Phobius"/>
    </source>
</evidence>
<name>A0A5R8KDA3_9BACT</name>
<comment type="subcellular location">
    <subcellularLocation>
        <location evidence="1">Endoplasmic reticulum membrane</location>
        <topology evidence="1">Multi-pass membrane protein</topology>
    </subcellularLocation>
</comment>
<gene>
    <name evidence="12" type="ORF">FEM03_13965</name>
</gene>
<evidence type="ECO:0000256" key="5">
    <source>
        <dbReference type="ARBA" id="ARBA00022989"/>
    </source>
</evidence>
<evidence type="ECO:0000313" key="12">
    <source>
        <dbReference type="EMBL" id="TLD70286.1"/>
    </source>
</evidence>
<evidence type="ECO:0000313" key="13">
    <source>
        <dbReference type="Proteomes" id="UP000306196"/>
    </source>
</evidence>
<feature type="transmembrane region" description="Helical" evidence="9">
    <location>
        <begin position="18"/>
        <end position="38"/>
    </location>
</feature>
<feature type="transmembrane region" description="Helical" evidence="9">
    <location>
        <begin position="262"/>
        <end position="281"/>
    </location>
</feature>
<dbReference type="Pfam" id="PF06762">
    <property type="entry name" value="LMF1"/>
    <property type="match status" value="1"/>
</dbReference>
<evidence type="ECO:0000259" key="11">
    <source>
        <dbReference type="Pfam" id="PF25179"/>
    </source>
</evidence>
<feature type="transmembrane region" description="Helical" evidence="9">
    <location>
        <begin position="125"/>
        <end position="148"/>
    </location>
</feature>
<dbReference type="InterPro" id="IPR009613">
    <property type="entry name" value="LMF"/>
</dbReference>
<comment type="caution">
    <text evidence="12">The sequence shown here is derived from an EMBL/GenBank/DDBJ whole genome shotgun (WGS) entry which is preliminary data.</text>
</comment>
<keyword evidence="4" id="KW-0256">Endoplasmic reticulum</keyword>
<feature type="domain" description="Lipase maturation factor 1/2 C-terminal" evidence="11">
    <location>
        <begin position="359"/>
        <end position="500"/>
    </location>
</feature>
<feature type="transmembrane region" description="Helical" evidence="9">
    <location>
        <begin position="218"/>
        <end position="241"/>
    </location>
</feature>
<evidence type="ECO:0000256" key="3">
    <source>
        <dbReference type="ARBA" id="ARBA00022692"/>
    </source>
</evidence>
<keyword evidence="6 9" id="KW-0472">Membrane</keyword>
<dbReference type="InterPro" id="IPR057434">
    <property type="entry name" value="LMF1/2_N"/>
</dbReference>
<evidence type="ECO:0000256" key="7">
    <source>
        <dbReference type="ARBA" id="ARBA00023180"/>
    </source>
</evidence>
<dbReference type="Pfam" id="PF25179">
    <property type="entry name" value="LMF1_C"/>
    <property type="match status" value="1"/>
</dbReference>
<evidence type="ECO:0000256" key="8">
    <source>
        <dbReference type="ARBA" id="ARBA00040643"/>
    </source>
</evidence>
<protein>
    <recommendedName>
        <fullName evidence="8">Lipase maturation factor 2</fullName>
    </recommendedName>
</protein>
<dbReference type="GO" id="GO:0051604">
    <property type="term" value="P:protein maturation"/>
    <property type="evidence" value="ECO:0007669"/>
    <property type="project" value="InterPro"/>
</dbReference>
<keyword evidence="7" id="KW-0325">Glycoprotein</keyword>
<proteinExistence type="inferred from homology"/>
<dbReference type="OrthoDB" id="9801773at2"/>
<keyword evidence="13" id="KW-1185">Reference proteome</keyword>
<evidence type="ECO:0000256" key="4">
    <source>
        <dbReference type="ARBA" id="ARBA00022824"/>
    </source>
</evidence>
<feature type="domain" description="Lipase maturation factor 1/2 N-terminal" evidence="10">
    <location>
        <begin position="127"/>
        <end position="297"/>
    </location>
</feature>
<dbReference type="AlphaFoldDB" id="A0A5R8KDA3"/>
<reference evidence="12 13" key="1">
    <citation type="submission" date="2019-05" db="EMBL/GenBank/DDBJ databases">
        <title>Verrucobacter flavum gen. nov., sp. nov. a new member of the family Verrucomicrobiaceae.</title>
        <authorList>
            <person name="Szuroczki S."/>
            <person name="Abbaszade G."/>
            <person name="Szabo A."/>
            <person name="Felfoldi T."/>
            <person name="Schumann P."/>
            <person name="Boka K."/>
            <person name="Keki Z."/>
            <person name="Toumi M."/>
            <person name="Toth E."/>
        </authorList>
    </citation>
    <scope>NUCLEOTIDE SEQUENCE [LARGE SCALE GENOMIC DNA]</scope>
    <source>
        <strain evidence="12 13">MG-N-17</strain>
    </source>
</reference>
<comment type="similarity">
    <text evidence="2">Belongs to the lipase maturation factor family.</text>
</comment>
<dbReference type="InterPro" id="IPR057433">
    <property type="entry name" value="LMF1/2_C"/>
</dbReference>
<organism evidence="12 13">
    <name type="scientific">Phragmitibacter flavus</name>
    <dbReference type="NCBI Taxonomy" id="2576071"/>
    <lineage>
        <taxon>Bacteria</taxon>
        <taxon>Pseudomonadati</taxon>
        <taxon>Verrucomicrobiota</taxon>
        <taxon>Verrucomicrobiia</taxon>
        <taxon>Verrucomicrobiales</taxon>
        <taxon>Verrucomicrobiaceae</taxon>
        <taxon>Phragmitibacter</taxon>
    </lineage>
</organism>
<dbReference type="PANTHER" id="PTHR14463">
    <property type="entry name" value="LIPASE MATURATION FACTOR"/>
    <property type="match status" value="1"/>
</dbReference>